<proteinExistence type="predicted"/>
<feature type="compositionally biased region" description="Polar residues" evidence="1">
    <location>
        <begin position="65"/>
        <end position="79"/>
    </location>
</feature>
<reference evidence="2 3" key="1">
    <citation type="journal article" date="2019" name="Nat. Ecol. Evol.">
        <title>Megaphylogeny resolves global patterns of mushroom evolution.</title>
        <authorList>
            <person name="Varga T."/>
            <person name="Krizsan K."/>
            <person name="Foldi C."/>
            <person name="Dima B."/>
            <person name="Sanchez-Garcia M."/>
            <person name="Sanchez-Ramirez S."/>
            <person name="Szollosi G.J."/>
            <person name="Szarkandi J.G."/>
            <person name="Papp V."/>
            <person name="Albert L."/>
            <person name="Andreopoulos W."/>
            <person name="Angelini C."/>
            <person name="Antonin V."/>
            <person name="Barry K.W."/>
            <person name="Bougher N.L."/>
            <person name="Buchanan P."/>
            <person name="Buyck B."/>
            <person name="Bense V."/>
            <person name="Catcheside P."/>
            <person name="Chovatia M."/>
            <person name="Cooper J."/>
            <person name="Damon W."/>
            <person name="Desjardin D."/>
            <person name="Finy P."/>
            <person name="Geml J."/>
            <person name="Haridas S."/>
            <person name="Hughes K."/>
            <person name="Justo A."/>
            <person name="Karasinski D."/>
            <person name="Kautmanova I."/>
            <person name="Kiss B."/>
            <person name="Kocsube S."/>
            <person name="Kotiranta H."/>
            <person name="LaButti K.M."/>
            <person name="Lechner B.E."/>
            <person name="Liimatainen K."/>
            <person name="Lipzen A."/>
            <person name="Lukacs Z."/>
            <person name="Mihaltcheva S."/>
            <person name="Morgado L.N."/>
            <person name="Niskanen T."/>
            <person name="Noordeloos M.E."/>
            <person name="Ohm R.A."/>
            <person name="Ortiz-Santana B."/>
            <person name="Ovrebo C."/>
            <person name="Racz N."/>
            <person name="Riley R."/>
            <person name="Savchenko A."/>
            <person name="Shiryaev A."/>
            <person name="Soop K."/>
            <person name="Spirin V."/>
            <person name="Szebenyi C."/>
            <person name="Tomsovsky M."/>
            <person name="Tulloss R.E."/>
            <person name="Uehling J."/>
            <person name="Grigoriev I.V."/>
            <person name="Vagvolgyi C."/>
            <person name="Papp T."/>
            <person name="Martin F.M."/>
            <person name="Miettinen O."/>
            <person name="Hibbett D.S."/>
            <person name="Nagy L.G."/>
        </authorList>
    </citation>
    <scope>NUCLEOTIDE SEQUENCE [LARGE SCALE GENOMIC DNA]</scope>
    <source>
        <strain evidence="2 3">CBS 962.96</strain>
    </source>
</reference>
<evidence type="ECO:0000313" key="2">
    <source>
        <dbReference type="EMBL" id="THU76242.1"/>
    </source>
</evidence>
<accession>A0A4S8KL61</accession>
<evidence type="ECO:0000256" key="1">
    <source>
        <dbReference type="SAM" id="MobiDB-lite"/>
    </source>
</evidence>
<dbReference type="EMBL" id="ML181052">
    <property type="protein sequence ID" value="THU76242.1"/>
    <property type="molecule type" value="Genomic_DNA"/>
</dbReference>
<keyword evidence="3" id="KW-1185">Reference proteome</keyword>
<name>A0A4S8KL61_DENBC</name>
<feature type="compositionally biased region" description="Basic and acidic residues" evidence="1">
    <location>
        <begin position="135"/>
        <end position="144"/>
    </location>
</feature>
<dbReference type="Proteomes" id="UP000297245">
    <property type="component" value="Unassembled WGS sequence"/>
</dbReference>
<organism evidence="2 3">
    <name type="scientific">Dendrothele bispora (strain CBS 962.96)</name>
    <dbReference type="NCBI Taxonomy" id="1314807"/>
    <lineage>
        <taxon>Eukaryota</taxon>
        <taxon>Fungi</taxon>
        <taxon>Dikarya</taxon>
        <taxon>Basidiomycota</taxon>
        <taxon>Agaricomycotina</taxon>
        <taxon>Agaricomycetes</taxon>
        <taxon>Agaricomycetidae</taxon>
        <taxon>Agaricales</taxon>
        <taxon>Agaricales incertae sedis</taxon>
        <taxon>Dendrothele</taxon>
    </lineage>
</organism>
<evidence type="ECO:0000313" key="3">
    <source>
        <dbReference type="Proteomes" id="UP000297245"/>
    </source>
</evidence>
<protein>
    <submittedName>
        <fullName evidence="2">Uncharacterized protein</fullName>
    </submittedName>
</protein>
<feature type="compositionally biased region" description="Basic and acidic residues" evidence="1">
    <location>
        <begin position="100"/>
        <end position="115"/>
    </location>
</feature>
<feature type="compositionally biased region" description="Basic and acidic residues" evidence="1">
    <location>
        <begin position="80"/>
        <end position="92"/>
    </location>
</feature>
<feature type="region of interest" description="Disordered" evidence="1">
    <location>
        <begin position="57"/>
        <end position="144"/>
    </location>
</feature>
<sequence length="144" mass="16133">MHQCGVQSPDPLHVQWNGLDKEGRPPLKLSDNGPGTFVQLLQWATFITGNWRRENPDQKIPEIIENSTEGTVDATNSNRMKTDEPLKSEPKRKSSGVTDVNKKGRNAKEGLEGRKFKVATPERCSQGAQWLNNDGEGRPRKNEV</sequence>
<gene>
    <name evidence="2" type="ORF">K435DRAFT_813587</name>
</gene>
<feature type="region of interest" description="Disordered" evidence="1">
    <location>
        <begin position="1"/>
        <end position="25"/>
    </location>
</feature>
<dbReference type="AlphaFoldDB" id="A0A4S8KL61"/>